<dbReference type="PROSITE" id="PS51340">
    <property type="entry name" value="MOSC"/>
    <property type="match status" value="1"/>
</dbReference>
<dbReference type="InterPro" id="IPR052716">
    <property type="entry name" value="MOSC_domain"/>
</dbReference>
<dbReference type="EMBL" id="QLYX01000019">
    <property type="protein sequence ID" value="RAY11449.1"/>
    <property type="molecule type" value="Genomic_DNA"/>
</dbReference>
<name>A0A365GX89_9ACTN</name>
<feature type="region of interest" description="Disordered" evidence="1">
    <location>
        <begin position="135"/>
        <end position="158"/>
    </location>
</feature>
<proteinExistence type="predicted"/>
<dbReference type="Pfam" id="PF03473">
    <property type="entry name" value="MOSC"/>
    <property type="match status" value="1"/>
</dbReference>
<dbReference type="Proteomes" id="UP000251891">
    <property type="component" value="Unassembled WGS sequence"/>
</dbReference>
<dbReference type="OrthoDB" id="9786134at2"/>
<evidence type="ECO:0000259" key="2">
    <source>
        <dbReference type="PROSITE" id="PS51340"/>
    </source>
</evidence>
<dbReference type="Gene3D" id="2.40.33.20">
    <property type="entry name" value="PK beta-barrel domain-like"/>
    <property type="match status" value="1"/>
</dbReference>
<dbReference type="InterPro" id="IPR011037">
    <property type="entry name" value="Pyrv_Knase-like_insert_dom_sf"/>
</dbReference>
<gene>
    <name evidence="3" type="ORF">DPM19_30930</name>
</gene>
<sequence length="158" mass="16607">MIRLLAGLGVEGDAHLGATVKHRSRVARDPSQPNLRQVHLIHAELFEELRGAGFEVAPGQLGENVTTSGVDLLALPTGTLLHLGGTAVVEVTGLRNPCTQLDGFQQGLMSAVLDRDEDGAVVRKSGVMAVVRTGGEVHPGDPVTAELPPEPHTPLRPV</sequence>
<evidence type="ECO:0000313" key="3">
    <source>
        <dbReference type="EMBL" id="RAY11449.1"/>
    </source>
</evidence>
<protein>
    <submittedName>
        <fullName evidence="3">MOSC domain-containing protein</fullName>
    </submittedName>
</protein>
<keyword evidence="4" id="KW-1185">Reference proteome</keyword>
<dbReference type="InterPro" id="IPR005302">
    <property type="entry name" value="MoCF_Sase_C"/>
</dbReference>
<organism evidence="3 4">
    <name type="scientific">Actinomadura craniellae</name>
    <dbReference type="NCBI Taxonomy" id="2231787"/>
    <lineage>
        <taxon>Bacteria</taxon>
        <taxon>Bacillati</taxon>
        <taxon>Actinomycetota</taxon>
        <taxon>Actinomycetes</taxon>
        <taxon>Streptosporangiales</taxon>
        <taxon>Thermomonosporaceae</taxon>
        <taxon>Actinomadura</taxon>
    </lineage>
</organism>
<accession>A0A365GX89</accession>
<comment type="caution">
    <text evidence="3">The sequence shown here is derived from an EMBL/GenBank/DDBJ whole genome shotgun (WGS) entry which is preliminary data.</text>
</comment>
<evidence type="ECO:0000256" key="1">
    <source>
        <dbReference type="SAM" id="MobiDB-lite"/>
    </source>
</evidence>
<evidence type="ECO:0000313" key="4">
    <source>
        <dbReference type="Proteomes" id="UP000251891"/>
    </source>
</evidence>
<feature type="domain" description="MOSC" evidence="2">
    <location>
        <begin position="1"/>
        <end position="146"/>
    </location>
</feature>
<dbReference type="GO" id="GO:0030151">
    <property type="term" value="F:molybdenum ion binding"/>
    <property type="evidence" value="ECO:0007669"/>
    <property type="project" value="InterPro"/>
</dbReference>
<dbReference type="AlphaFoldDB" id="A0A365GX89"/>
<dbReference type="GO" id="GO:0030170">
    <property type="term" value="F:pyridoxal phosphate binding"/>
    <property type="evidence" value="ECO:0007669"/>
    <property type="project" value="InterPro"/>
</dbReference>
<reference evidence="3 4" key="1">
    <citation type="submission" date="2018-06" db="EMBL/GenBank/DDBJ databases">
        <title>Actinomadura craniellae sp. nov. isolated from marine sponge Craniella sp.</title>
        <authorList>
            <person name="Li L."/>
            <person name="Xu Q.H."/>
            <person name="Lin H.W."/>
            <person name="Lu Y.H."/>
        </authorList>
    </citation>
    <scope>NUCLEOTIDE SEQUENCE [LARGE SCALE GENOMIC DNA]</scope>
    <source>
        <strain evidence="3 4">LHW63021</strain>
    </source>
</reference>
<dbReference type="PANTHER" id="PTHR36930:SF1">
    <property type="entry name" value="MOSC DOMAIN-CONTAINING PROTEIN"/>
    <property type="match status" value="1"/>
</dbReference>
<dbReference type="PANTHER" id="PTHR36930">
    <property type="entry name" value="METAL-SULFUR CLUSTER BIOSYNTHESIS PROTEINS YUAD-RELATED"/>
    <property type="match status" value="1"/>
</dbReference>
<dbReference type="GO" id="GO:0003824">
    <property type="term" value="F:catalytic activity"/>
    <property type="evidence" value="ECO:0007669"/>
    <property type="project" value="InterPro"/>
</dbReference>
<feature type="compositionally biased region" description="Pro residues" evidence="1">
    <location>
        <begin position="148"/>
        <end position="158"/>
    </location>
</feature>
<dbReference type="SUPFAM" id="SSF50800">
    <property type="entry name" value="PK beta-barrel domain-like"/>
    <property type="match status" value="1"/>
</dbReference>